<dbReference type="Gene3D" id="1.10.10.10">
    <property type="entry name" value="Winged helix-like DNA-binding domain superfamily/Winged helix DNA-binding domain"/>
    <property type="match status" value="1"/>
</dbReference>
<dbReference type="GO" id="GO:0005829">
    <property type="term" value="C:cytosol"/>
    <property type="evidence" value="ECO:0007669"/>
    <property type="project" value="TreeGrafter"/>
</dbReference>
<dbReference type="KEGG" id="rei:IE4771_PB00193"/>
<evidence type="ECO:0000256" key="1">
    <source>
        <dbReference type="ARBA" id="ARBA00023015"/>
    </source>
</evidence>
<dbReference type="InterPro" id="IPR000595">
    <property type="entry name" value="cNMP-bd_dom"/>
</dbReference>
<dbReference type="InterPro" id="IPR036388">
    <property type="entry name" value="WH-like_DNA-bd_sf"/>
</dbReference>
<dbReference type="PRINTS" id="PR00034">
    <property type="entry name" value="HTHCRP"/>
</dbReference>
<dbReference type="InterPro" id="IPR036390">
    <property type="entry name" value="WH_DNA-bd_sf"/>
</dbReference>
<dbReference type="HOGENOM" id="CLU_075053_0_1_5"/>
<evidence type="ECO:0000256" key="4">
    <source>
        <dbReference type="ARBA" id="ARBA00023231"/>
    </source>
</evidence>
<evidence type="ECO:0000313" key="6">
    <source>
        <dbReference type="EMBL" id="AIC29923.1"/>
    </source>
</evidence>
<dbReference type="SMART" id="SM00100">
    <property type="entry name" value="cNMP"/>
    <property type="match status" value="1"/>
</dbReference>
<dbReference type="GO" id="GO:0003677">
    <property type="term" value="F:DNA binding"/>
    <property type="evidence" value="ECO:0007669"/>
    <property type="project" value="UniProtKB-KW"/>
</dbReference>
<accession>A0A060I462</accession>
<keyword evidence="6" id="KW-0614">Plasmid</keyword>
<dbReference type="Gene3D" id="2.60.120.10">
    <property type="entry name" value="Jelly Rolls"/>
    <property type="match status" value="1"/>
</dbReference>
<dbReference type="AlphaFoldDB" id="A0A060I462"/>
<feature type="domain" description="HTH crp-type" evidence="5">
    <location>
        <begin position="158"/>
        <end position="232"/>
    </location>
</feature>
<sequence length="240" mass="26485">MDVTRSEVIEFGTPHACRSCQARHGVVCGALSAGQLSVLGRHSLRRKVDAGSEIVAQGAESSFYSNIMRGVVKLCKVMPDGRQQIVGLQFAPDFVGRPFMRESTLSAEAATDAEICVFPRNLLDRIILETPELQRSLHDQALKELDGAREWMLTLGRRTAEEKVASLLHLIATHAEPETATSTAFDLPLSRAEIADFLGLTIETVSRQLTRLRKSGVIRIEIIRHIVVPDMDELEKKISG</sequence>
<dbReference type="CDD" id="cd00038">
    <property type="entry name" value="CAP_ED"/>
    <property type="match status" value="1"/>
</dbReference>
<keyword evidence="3" id="KW-0804">Transcription</keyword>
<keyword evidence="1" id="KW-0805">Transcription regulation</keyword>
<gene>
    <name evidence="6" type="primary">fnrN-2</name>
    <name evidence="6" type="ORF">IE4771_PB00193</name>
</gene>
<dbReference type="InterPro" id="IPR018490">
    <property type="entry name" value="cNMP-bd_dom_sf"/>
</dbReference>
<dbReference type="GO" id="GO:0003700">
    <property type="term" value="F:DNA-binding transcription factor activity"/>
    <property type="evidence" value="ECO:0007669"/>
    <property type="project" value="InterPro"/>
</dbReference>
<dbReference type="FunFam" id="1.10.10.10:FF:000028">
    <property type="entry name" value="Fumarate/nitrate reduction transcriptional regulator Fnr"/>
    <property type="match status" value="1"/>
</dbReference>
<keyword evidence="2" id="KW-0238">DNA-binding</keyword>
<dbReference type="SMART" id="SM00419">
    <property type="entry name" value="HTH_CRP"/>
    <property type="match status" value="1"/>
</dbReference>
<dbReference type="InterPro" id="IPR014710">
    <property type="entry name" value="RmlC-like_jellyroll"/>
</dbReference>
<dbReference type="CDD" id="cd00092">
    <property type="entry name" value="HTH_CRP"/>
    <property type="match status" value="1"/>
</dbReference>
<dbReference type="InterPro" id="IPR012318">
    <property type="entry name" value="HTH_CRP"/>
</dbReference>
<dbReference type="PANTHER" id="PTHR24567">
    <property type="entry name" value="CRP FAMILY TRANSCRIPTIONAL REGULATORY PROTEIN"/>
    <property type="match status" value="1"/>
</dbReference>
<evidence type="ECO:0000313" key="7">
    <source>
        <dbReference type="Proteomes" id="UP000027180"/>
    </source>
</evidence>
<dbReference type="PROSITE" id="PS51063">
    <property type="entry name" value="HTH_CRP_2"/>
    <property type="match status" value="1"/>
</dbReference>
<geneLocation type="plasmid" evidence="6 7">
    <name>pRetIE4771b</name>
</geneLocation>
<dbReference type="SUPFAM" id="SSF51206">
    <property type="entry name" value="cAMP-binding domain-like"/>
    <property type="match status" value="1"/>
</dbReference>
<proteinExistence type="predicted"/>
<evidence type="ECO:0000256" key="2">
    <source>
        <dbReference type="ARBA" id="ARBA00023125"/>
    </source>
</evidence>
<reference evidence="6 7" key="1">
    <citation type="submission" date="2013-12" db="EMBL/GenBank/DDBJ databases">
        <title>Complete genome sequence of Rhizobium etli bv. mimosae IE4771.</title>
        <authorList>
            <person name="Bustos P."/>
            <person name="Santamaria R.I."/>
            <person name="Lozano L."/>
            <person name="Ormeno-Orrillo E."/>
            <person name="Rogel M.A."/>
            <person name="Romero D."/>
            <person name="Cevallos M.A."/>
            <person name="Martinez-Romero E."/>
            <person name="Gonzalez V."/>
        </authorList>
    </citation>
    <scope>NUCLEOTIDE SEQUENCE [LARGE SCALE GENOMIC DNA]</scope>
    <source>
        <strain evidence="6 7">IE4771</strain>
        <plasmid evidence="7">Plasmid pRetIE4771b</plasmid>
    </source>
</reference>
<evidence type="ECO:0000259" key="5">
    <source>
        <dbReference type="PROSITE" id="PS51063"/>
    </source>
</evidence>
<name>A0A060I462_RHIET</name>
<dbReference type="SUPFAM" id="SSF46785">
    <property type="entry name" value="Winged helix' DNA-binding domain"/>
    <property type="match status" value="1"/>
</dbReference>
<keyword evidence="4" id="KW-0535">Nitrogen fixation</keyword>
<dbReference type="PANTHER" id="PTHR24567:SF75">
    <property type="entry name" value="FUMARATE AND NITRATE REDUCTION REGULATORY PROTEIN"/>
    <property type="match status" value="1"/>
</dbReference>
<dbReference type="EMBL" id="CP006988">
    <property type="protein sequence ID" value="AIC29923.1"/>
    <property type="molecule type" value="Genomic_DNA"/>
</dbReference>
<protein>
    <submittedName>
        <fullName evidence="6">Transcriptional activator FnrN 2</fullName>
    </submittedName>
</protein>
<dbReference type="OrthoDB" id="667966at2"/>
<dbReference type="PROSITE" id="PS00042">
    <property type="entry name" value="HTH_CRP_1"/>
    <property type="match status" value="1"/>
</dbReference>
<evidence type="ECO:0000256" key="3">
    <source>
        <dbReference type="ARBA" id="ARBA00023163"/>
    </source>
</evidence>
<dbReference type="Pfam" id="PF00027">
    <property type="entry name" value="cNMP_binding"/>
    <property type="match status" value="1"/>
</dbReference>
<dbReference type="InterPro" id="IPR018335">
    <property type="entry name" value="Tscrpt_reg_HTH_Crp-type_CS"/>
</dbReference>
<dbReference type="Proteomes" id="UP000027180">
    <property type="component" value="Plasmid pRetIE4771b"/>
</dbReference>
<dbReference type="InterPro" id="IPR050397">
    <property type="entry name" value="Env_Response_Regulators"/>
</dbReference>
<dbReference type="Pfam" id="PF13545">
    <property type="entry name" value="HTH_Crp_2"/>
    <property type="match status" value="1"/>
</dbReference>
<organism evidence="6 7">
    <name type="scientific">Rhizobium etli bv. mimosae str. IE4771</name>
    <dbReference type="NCBI Taxonomy" id="1432050"/>
    <lineage>
        <taxon>Bacteria</taxon>
        <taxon>Pseudomonadati</taxon>
        <taxon>Pseudomonadota</taxon>
        <taxon>Alphaproteobacteria</taxon>
        <taxon>Hyphomicrobiales</taxon>
        <taxon>Rhizobiaceae</taxon>
        <taxon>Rhizobium/Agrobacterium group</taxon>
        <taxon>Rhizobium</taxon>
    </lineage>
</organism>